<accession>C5FQA3</accession>
<sequence>MMKQWIVEEPQHRRTSHLYVGPQNDYYLTIRWLMKVAARRSRKTLTSGAVDEATVAILPLPYNEAAHRVVVEEYHFTHGIPNCSPLEAYGIAYVRRLVSLKLYEFQPSATQFTVLLEHNDTLTVSSGGDALIDRMMTIHALLAFGVTILGYLQ</sequence>
<protein>
    <submittedName>
        <fullName evidence="1">Uncharacterized protein</fullName>
    </submittedName>
</protein>
<keyword evidence="2" id="KW-1185">Reference proteome</keyword>
<dbReference type="Proteomes" id="UP000002035">
    <property type="component" value="Unassembled WGS sequence"/>
</dbReference>
<reference evidence="2" key="1">
    <citation type="journal article" date="2012" name="MBio">
        <title>Comparative genome analysis of Trichophyton rubrum and related dermatophytes reveals candidate genes involved in infection.</title>
        <authorList>
            <person name="Martinez D.A."/>
            <person name="Oliver B.G."/>
            <person name="Graeser Y."/>
            <person name="Goldberg J.M."/>
            <person name="Li W."/>
            <person name="Martinez-Rossi N.M."/>
            <person name="Monod M."/>
            <person name="Shelest E."/>
            <person name="Barton R.C."/>
            <person name="Birch E."/>
            <person name="Brakhage A.A."/>
            <person name="Chen Z."/>
            <person name="Gurr S.J."/>
            <person name="Heiman D."/>
            <person name="Heitman J."/>
            <person name="Kosti I."/>
            <person name="Rossi A."/>
            <person name="Saif S."/>
            <person name="Samalova M."/>
            <person name="Saunders C.W."/>
            <person name="Shea T."/>
            <person name="Summerbell R.C."/>
            <person name="Xu J."/>
            <person name="Young S."/>
            <person name="Zeng Q."/>
            <person name="Birren B.W."/>
            <person name="Cuomo C.A."/>
            <person name="White T.C."/>
        </authorList>
    </citation>
    <scope>NUCLEOTIDE SEQUENCE [LARGE SCALE GENOMIC DNA]</scope>
    <source>
        <strain evidence="2">ATCC MYA-4605 / CBS 113480</strain>
    </source>
</reference>
<dbReference type="AlphaFoldDB" id="C5FQA3"/>
<dbReference type="RefSeq" id="XP_002847138.1">
    <property type="nucleotide sequence ID" value="XM_002847092.1"/>
</dbReference>
<dbReference type="VEuPathDB" id="FungiDB:MCYG_04875"/>
<name>C5FQA3_ARTOC</name>
<gene>
    <name evidence="1" type="ORF">MCYG_04875</name>
</gene>
<evidence type="ECO:0000313" key="2">
    <source>
        <dbReference type="Proteomes" id="UP000002035"/>
    </source>
</evidence>
<dbReference type="EMBL" id="DS995704">
    <property type="protein sequence ID" value="EEQ32056.1"/>
    <property type="molecule type" value="Genomic_DNA"/>
</dbReference>
<dbReference type="GeneID" id="9223743"/>
<evidence type="ECO:0000313" key="1">
    <source>
        <dbReference type="EMBL" id="EEQ32056.1"/>
    </source>
</evidence>
<proteinExistence type="predicted"/>
<dbReference type="HOGENOM" id="CLU_1712827_0_0_1"/>
<organism evidence="1 2">
    <name type="scientific">Arthroderma otae (strain ATCC MYA-4605 / CBS 113480)</name>
    <name type="common">Microsporum canis</name>
    <dbReference type="NCBI Taxonomy" id="554155"/>
    <lineage>
        <taxon>Eukaryota</taxon>
        <taxon>Fungi</taxon>
        <taxon>Dikarya</taxon>
        <taxon>Ascomycota</taxon>
        <taxon>Pezizomycotina</taxon>
        <taxon>Eurotiomycetes</taxon>
        <taxon>Eurotiomycetidae</taxon>
        <taxon>Onygenales</taxon>
        <taxon>Arthrodermataceae</taxon>
        <taxon>Microsporum</taxon>
    </lineage>
</organism>